<reference evidence="10" key="1">
    <citation type="submission" date="2021-02" db="EMBL/GenBank/DDBJ databases">
        <authorList>
            <person name="Nowell W R."/>
        </authorList>
    </citation>
    <scope>NUCLEOTIDE SEQUENCE</scope>
</reference>
<dbReference type="InterPro" id="IPR002589">
    <property type="entry name" value="Macro_dom"/>
</dbReference>
<dbReference type="Pfam" id="PF00644">
    <property type="entry name" value="PARP"/>
    <property type="match status" value="1"/>
</dbReference>
<dbReference type="PROSITE" id="PS50918">
    <property type="entry name" value="WWE"/>
    <property type="match status" value="1"/>
</dbReference>
<organism evidence="10 11">
    <name type="scientific">Rotaria sordida</name>
    <dbReference type="NCBI Taxonomy" id="392033"/>
    <lineage>
        <taxon>Eukaryota</taxon>
        <taxon>Metazoa</taxon>
        <taxon>Spiralia</taxon>
        <taxon>Gnathifera</taxon>
        <taxon>Rotifera</taxon>
        <taxon>Eurotatoria</taxon>
        <taxon>Bdelloidea</taxon>
        <taxon>Philodinida</taxon>
        <taxon>Philodinidae</taxon>
        <taxon>Rotaria</taxon>
    </lineage>
</organism>
<sequence length="1004" mass="114963">MIEAGFFSCNVGDRVICIYCNIICQQWTPNSDNPCEIHKILSPKCPYVIAILTHSQTSSILVINEYGRTDQSLASTSIDPFRCNALVYTVACNTGYIEIPNRYASFTTWPNENLPCVDDLVRAGFFYTGNKTIMTCFYCNGSLKNWNPNDNPTIEHASWFPHCAYVKQLCGSELYQKIQESKQIQQERAKANDANHQSGTNDGPWIKYPDCARIIRTYSDQNKNLHILCNYEAIGLLITYFNEEKSTDLRNLCISSTDLDKLIKKFIFVNISLPSISDLTTTNKSNLAQDILKLESAMRSENILIILAQRCIHLFGYVDIVEKVQKQIEEIKTKYASRTFKLTLEQKQIKFLLDIYYDELKALQTNFNDATIIEPLKNGEFTAPSYVHDRIEKEIMALASVCTPINFEVQEEAFGLIAQNECTNLENIGRQNKCQIEIQKETTNKIYEIPKALTQDHLSNKLTAAAITIQKNDLAEQKVDLVVVSSTSIYLRDGILKKAGESVKKEYEEASKMSSSEPFETDSGQLLCRKLLFLTWQINQTSQKAFYQSIRNFVRKAVQHAIKAHHTSIAFPAIGCGKYNFDKNIVANEMLIEAQTQLLSANVLLQINFVILPDENDVFDTFQAKLKSLQKGDTEIKDTQNVYSFTKLTITILSNSIEKQEECKTALNNYVQQSCSVIEHCNESALKKWTQPAINAFYKYCSHRLVVLDIKILIGYCKLFGSKESVREAEIEYYREQTKQSEQARLMAIARDIIWAFKKDNKSWEKYAPKLNAQIEDAFTSKLQTFNYTDNKSVQYFIDFTQNIETCVNSQEQRKVIRHADVGLPPHWQLQTETVARFSLDENSDEYKDIRGLFDKTMANKYNAMLRIERIQNKQWYTQYNSYKSFSSKKETEKQLFHGCRQESVDLIINSFFNRSFAGVNGTLFGQGAYFSANACYSDSYATPSTQNGEQNMFVVKVIVGNSTRGNPNMKTPPAGFDSTTDEDHIFVTYRDDQAYAEYLIVYR</sequence>
<dbReference type="Pfam" id="PF00653">
    <property type="entry name" value="BIR"/>
    <property type="match status" value="2"/>
</dbReference>
<evidence type="ECO:0000256" key="4">
    <source>
        <dbReference type="ARBA" id="ARBA00023027"/>
    </source>
</evidence>
<keyword evidence="5" id="KW-0539">Nucleus</keyword>
<evidence type="ECO:0000256" key="2">
    <source>
        <dbReference type="ARBA" id="ARBA00022676"/>
    </source>
</evidence>
<dbReference type="PANTHER" id="PTHR14453">
    <property type="entry name" value="PARP/ZINC FINGER CCCH TYPE DOMAIN CONTAINING PROTEIN"/>
    <property type="match status" value="1"/>
</dbReference>
<evidence type="ECO:0000259" key="7">
    <source>
        <dbReference type="PROSITE" id="PS50918"/>
    </source>
</evidence>
<evidence type="ECO:0000313" key="10">
    <source>
        <dbReference type="EMBL" id="CAF1223410.1"/>
    </source>
</evidence>
<dbReference type="InterPro" id="IPR001370">
    <property type="entry name" value="BIR_rpt"/>
</dbReference>
<keyword evidence="2 6" id="KW-0328">Glycosyltransferase</keyword>
<keyword evidence="3 6" id="KW-0808">Transferase</keyword>
<dbReference type="CDD" id="cd00022">
    <property type="entry name" value="BIR"/>
    <property type="match status" value="1"/>
</dbReference>
<dbReference type="Pfam" id="PF02825">
    <property type="entry name" value="WWE"/>
    <property type="match status" value="1"/>
</dbReference>
<dbReference type="GO" id="GO:0005634">
    <property type="term" value="C:nucleus"/>
    <property type="evidence" value="ECO:0007669"/>
    <property type="project" value="UniProtKB-SubCell"/>
</dbReference>
<evidence type="ECO:0000259" key="8">
    <source>
        <dbReference type="PROSITE" id="PS51059"/>
    </source>
</evidence>
<dbReference type="Proteomes" id="UP000663882">
    <property type="component" value="Unassembled WGS sequence"/>
</dbReference>
<dbReference type="InterPro" id="IPR012317">
    <property type="entry name" value="Poly(ADP-ribose)pol_cat_dom"/>
</dbReference>
<feature type="domain" description="WWE" evidence="7">
    <location>
        <begin position="741"/>
        <end position="818"/>
    </location>
</feature>
<dbReference type="GO" id="GO:0003950">
    <property type="term" value="F:NAD+ poly-ADP-ribosyltransferase activity"/>
    <property type="evidence" value="ECO:0007669"/>
    <property type="project" value="UniProtKB-UniRule"/>
</dbReference>
<dbReference type="SUPFAM" id="SSF52949">
    <property type="entry name" value="Macro domain-like"/>
    <property type="match status" value="1"/>
</dbReference>
<dbReference type="Pfam" id="PF01661">
    <property type="entry name" value="Macro"/>
    <property type="match status" value="1"/>
</dbReference>
<dbReference type="InterPro" id="IPR037197">
    <property type="entry name" value="WWE_dom_sf"/>
</dbReference>
<dbReference type="SUPFAM" id="SSF57924">
    <property type="entry name" value="Inhibitor of apoptosis (IAP) repeat"/>
    <property type="match status" value="2"/>
</dbReference>
<gene>
    <name evidence="10" type="ORF">RFH988_LOCUS25772</name>
</gene>
<accession>A0A814Y206</accession>
<dbReference type="Gene3D" id="3.40.220.10">
    <property type="entry name" value="Leucine Aminopeptidase, subunit E, domain 1"/>
    <property type="match status" value="1"/>
</dbReference>
<dbReference type="EC" id="2.4.2.-" evidence="6"/>
<evidence type="ECO:0000313" key="11">
    <source>
        <dbReference type="Proteomes" id="UP000663882"/>
    </source>
</evidence>
<dbReference type="OrthoDB" id="6133115at2759"/>
<dbReference type="SMART" id="SM00238">
    <property type="entry name" value="BIR"/>
    <property type="match status" value="2"/>
</dbReference>
<feature type="domain" description="PARP catalytic" evidence="8">
    <location>
        <begin position="824"/>
        <end position="1004"/>
    </location>
</feature>
<dbReference type="SUPFAM" id="SSF117839">
    <property type="entry name" value="WWE domain"/>
    <property type="match status" value="1"/>
</dbReference>
<dbReference type="InterPro" id="IPR004170">
    <property type="entry name" value="WWE_dom"/>
</dbReference>
<name>A0A814Y206_9BILA</name>
<dbReference type="GO" id="GO:0010629">
    <property type="term" value="P:negative regulation of gene expression"/>
    <property type="evidence" value="ECO:0007669"/>
    <property type="project" value="TreeGrafter"/>
</dbReference>
<dbReference type="InterPro" id="IPR052056">
    <property type="entry name" value="Mono-ARTD/PARP"/>
</dbReference>
<evidence type="ECO:0000256" key="1">
    <source>
        <dbReference type="ARBA" id="ARBA00004123"/>
    </source>
</evidence>
<protein>
    <recommendedName>
        <fullName evidence="6">Poly [ADP-ribose] polymerase</fullName>
        <shortName evidence="6">PARP</shortName>
        <ecNumber evidence="6">2.4.2.-</ecNumber>
    </recommendedName>
</protein>
<comment type="subcellular location">
    <subcellularLocation>
        <location evidence="1">Nucleus</location>
    </subcellularLocation>
</comment>
<evidence type="ECO:0000256" key="3">
    <source>
        <dbReference type="ARBA" id="ARBA00022679"/>
    </source>
</evidence>
<dbReference type="PROSITE" id="PS51154">
    <property type="entry name" value="MACRO"/>
    <property type="match status" value="1"/>
</dbReference>
<evidence type="ECO:0000259" key="9">
    <source>
        <dbReference type="PROSITE" id="PS51154"/>
    </source>
</evidence>
<evidence type="ECO:0000256" key="6">
    <source>
        <dbReference type="RuleBase" id="RU362114"/>
    </source>
</evidence>
<dbReference type="AlphaFoldDB" id="A0A814Y206"/>
<feature type="domain" description="Macro" evidence="9">
    <location>
        <begin position="454"/>
        <end position="630"/>
    </location>
</feature>
<dbReference type="SUPFAM" id="SSF56399">
    <property type="entry name" value="ADP-ribosylation"/>
    <property type="match status" value="1"/>
</dbReference>
<proteinExistence type="predicted"/>
<dbReference type="Gene3D" id="3.30.720.50">
    <property type="match status" value="1"/>
</dbReference>
<dbReference type="PANTHER" id="PTHR14453:SF67">
    <property type="entry name" value="POLY [ADP-RIBOSE] POLYMERASE"/>
    <property type="match status" value="1"/>
</dbReference>
<dbReference type="GO" id="GO:0005737">
    <property type="term" value="C:cytoplasm"/>
    <property type="evidence" value="ECO:0007669"/>
    <property type="project" value="TreeGrafter"/>
</dbReference>
<comment type="caution">
    <text evidence="10">The sequence shown here is derived from an EMBL/GenBank/DDBJ whole genome shotgun (WGS) entry which is preliminary data.</text>
</comment>
<dbReference type="InterPro" id="IPR043472">
    <property type="entry name" value="Macro_dom-like"/>
</dbReference>
<dbReference type="GO" id="GO:0003714">
    <property type="term" value="F:transcription corepressor activity"/>
    <property type="evidence" value="ECO:0007669"/>
    <property type="project" value="TreeGrafter"/>
</dbReference>
<keyword evidence="4 6" id="KW-0520">NAD</keyword>
<dbReference type="PROSITE" id="PS50143">
    <property type="entry name" value="BIR_REPEAT_2"/>
    <property type="match status" value="2"/>
</dbReference>
<dbReference type="Gene3D" id="1.10.1170.10">
    <property type="entry name" value="Inhibitor Of Apoptosis Protein (2mihbC-IAP-1), Chain A"/>
    <property type="match status" value="2"/>
</dbReference>
<dbReference type="EMBL" id="CAJNOO010001987">
    <property type="protein sequence ID" value="CAF1223410.1"/>
    <property type="molecule type" value="Genomic_DNA"/>
</dbReference>
<dbReference type="Gene3D" id="3.90.228.10">
    <property type="match status" value="1"/>
</dbReference>
<dbReference type="PROSITE" id="PS51059">
    <property type="entry name" value="PARP_CATALYTIC"/>
    <property type="match status" value="1"/>
</dbReference>
<evidence type="ECO:0000256" key="5">
    <source>
        <dbReference type="ARBA" id="ARBA00023242"/>
    </source>
</evidence>